<dbReference type="Proteomes" id="UP000239203">
    <property type="component" value="Unassembled WGS sequence"/>
</dbReference>
<reference evidence="1 2" key="1">
    <citation type="submission" date="2018-02" db="EMBL/GenBank/DDBJ databases">
        <title>Genomic Encyclopedia of Archaeal and Bacterial Type Strains, Phase II (KMG-II): from individual species to whole genera.</title>
        <authorList>
            <person name="Goeker M."/>
        </authorList>
    </citation>
    <scope>NUCLEOTIDE SEQUENCE [LARGE SCALE GENOMIC DNA]</scope>
    <source>
        <strain evidence="1 2">YU 961-1</strain>
    </source>
</reference>
<comment type="caution">
    <text evidence="1">The sequence shown here is derived from an EMBL/GenBank/DDBJ whole genome shotgun (WGS) entry which is preliminary data.</text>
</comment>
<dbReference type="EMBL" id="PTIX01000027">
    <property type="protein sequence ID" value="PPK63474.1"/>
    <property type="molecule type" value="Genomic_DNA"/>
</dbReference>
<evidence type="ECO:0000313" key="2">
    <source>
        <dbReference type="Proteomes" id="UP000239203"/>
    </source>
</evidence>
<sequence>MVALPAFPARRDVLGMTKTLLELREGDPLTVLFRTPRHGPFLFDGWAIRSPAVGAFMVGSLFIESGCKPDRSVQALEPGVVLAEEVDEVATGVPLEHGDLVKATSQRYPHGRFTITGLVVATVDNQTLTLGSWFLRSRGRPGVALRHLTPLAVSHRVPVPARIEWVAAAA</sequence>
<gene>
    <name evidence="1" type="ORF">CLV40_1271</name>
</gene>
<name>A0A2S6GE18_9PSEU</name>
<accession>A0A2S6GE18</accession>
<dbReference type="AlphaFoldDB" id="A0A2S6GE18"/>
<protein>
    <submittedName>
        <fullName evidence="1">Uncharacterized protein</fullName>
    </submittedName>
</protein>
<organism evidence="1 2">
    <name type="scientific">Actinokineospora auranticolor</name>
    <dbReference type="NCBI Taxonomy" id="155976"/>
    <lineage>
        <taxon>Bacteria</taxon>
        <taxon>Bacillati</taxon>
        <taxon>Actinomycetota</taxon>
        <taxon>Actinomycetes</taxon>
        <taxon>Pseudonocardiales</taxon>
        <taxon>Pseudonocardiaceae</taxon>
        <taxon>Actinokineospora</taxon>
    </lineage>
</organism>
<keyword evidence="2" id="KW-1185">Reference proteome</keyword>
<proteinExistence type="predicted"/>
<evidence type="ECO:0000313" key="1">
    <source>
        <dbReference type="EMBL" id="PPK63474.1"/>
    </source>
</evidence>